<feature type="domain" description="VTT" evidence="2">
    <location>
        <begin position="151"/>
        <end position="271"/>
    </location>
</feature>
<accession>A0A8X8YBE9</accession>
<proteinExistence type="predicted"/>
<name>A0A8X8YBE9_SALSN</name>
<feature type="transmembrane region" description="Helical" evidence="1">
    <location>
        <begin position="59"/>
        <end position="80"/>
    </location>
</feature>
<evidence type="ECO:0000256" key="1">
    <source>
        <dbReference type="SAM" id="Phobius"/>
    </source>
</evidence>
<dbReference type="PANTHER" id="PTHR46431:SF7">
    <property type="entry name" value="SNARE ASSOCIATED GOLGI PROTEIN FAMILY"/>
    <property type="match status" value="1"/>
</dbReference>
<gene>
    <name evidence="3" type="ORF">SASPL_112555</name>
</gene>
<feature type="transmembrane region" description="Helical" evidence="1">
    <location>
        <begin position="249"/>
        <end position="271"/>
    </location>
</feature>
<feature type="transmembrane region" description="Helical" evidence="1">
    <location>
        <begin position="163"/>
        <end position="187"/>
    </location>
</feature>
<feature type="transmembrane region" description="Helical" evidence="1">
    <location>
        <begin position="217"/>
        <end position="237"/>
    </location>
</feature>
<organism evidence="3">
    <name type="scientific">Salvia splendens</name>
    <name type="common">Scarlet sage</name>
    <dbReference type="NCBI Taxonomy" id="180675"/>
    <lineage>
        <taxon>Eukaryota</taxon>
        <taxon>Viridiplantae</taxon>
        <taxon>Streptophyta</taxon>
        <taxon>Embryophyta</taxon>
        <taxon>Tracheophyta</taxon>
        <taxon>Spermatophyta</taxon>
        <taxon>Magnoliopsida</taxon>
        <taxon>eudicotyledons</taxon>
        <taxon>Gunneridae</taxon>
        <taxon>Pentapetalae</taxon>
        <taxon>asterids</taxon>
        <taxon>lamiids</taxon>
        <taxon>Lamiales</taxon>
        <taxon>Lamiaceae</taxon>
        <taxon>Nepetoideae</taxon>
        <taxon>Mentheae</taxon>
        <taxon>Salviinae</taxon>
        <taxon>Salvia</taxon>
        <taxon>Salvia subgen. Calosphace</taxon>
        <taxon>core Calosphace</taxon>
    </lineage>
</organism>
<sequence>MTCNAVDEEDRRLVEDYVKLEGGGGGQWHAETSTSGCCGGDTGGGDEASSDGGWWLWSLWWWVKLVLVVLFVAVLGAVFFKWIGPFFMDKVNSVSDLSTKLMFCSYVLIEYAFYVFQEIIPMINWVQSTFSTTILGLIVFASLAIFPVFLIPSTPSKWVAGMTFGYGYGFLLITAGVLIGSSIPYFIGSLFYHRIHAWLERHPKRASIIRLAGEGNWFSQFRAVSLIRISPFPYIIYNYCAVATDVRYVPYLLGTAVGMVPDIIVALYTGILIKTLANASQDGKPMPVSQMVINVAGFCITVSATVAVTWYAKRRLKELQMQEELLL</sequence>
<dbReference type="PANTHER" id="PTHR46431">
    <property type="entry name" value="EXPRESSED PROTEIN"/>
    <property type="match status" value="1"/>
</dbReference>
<feature type="transmembrane region" description="Helical" evidence="1">
    <location>
        <begin position="101"/>
        <end position="123"/>
    </location>
</feature>
<dbReference type="Proteomes" id="UP000298416">
    <property type="component" value="Unassembled WGS sequence"/>
</dbReference>
<evidence type="ECO:0000259" key="2">
    <source>
        <dbReference type="Pfam" id="PF09335"/>
    </source>
</evidence>
<dbReference type="AlphaFoldDB" id="A0A8X8YBE9"/>
<evidence type="ECO:0000313" key="3">
    <source>
        <dbReference type="EMBL" id="KAG6428304.1"/>
    </source>
</evidence>
<reference evidence="3" key="2">
    <citation type="submission" date="2020-08" db="EMBL/GenBank/DDBJ databases">
        <title>Plant Genome Project.</title>
        <authorList>
            <person name="Zhang R.-G."/>
        </authorList>
    </citation>
    <scope>NUCLEOTIDE SEQUENCE</scope>
    <source>
        <strain evidence="3">Huo1</strain>
        <tissue evidence="3">Leaf</tissue>
    </source>
</reference>
<evidence type="ECO:0000313" key="4">
    <source>
        <dbReference type="Proteomes" id="UP000298416"/>
    </source>
</evidence>
<comment type="caution">
    <text evidence="3">The sequence shown here is derived from an EMBL/GenBank/DDBJ whole genome shotgun (WGS) entry which is preliminary data.</text>
</comment>
<keyword evidence="1" id="KW-0472">Membrane</keyword>
<feature type="transmembrane region" description="Helical" evidence="1">
    <location>
        <begin position="129"/>
        <end position="151"/>
    </location>
</feature>
<dbReference type="EMBL" id="PNBA02000004">
    <property type="protein sequence ID" value="KAG6428304.1"/>
    <property type="molecule type" value="Genomic_DNA"/>
</dbReference>
<dbReference type="InterPro" id="IPR032816">
    <property type="entry name" value="VTT_dom"/>
</dbReference>
<keyword evidence="1" id="KW-0812">Transmembrane</keyword>
<keyword evidence="1" id="KW-1133">Transmembrane helix</keyword>
<protein>
    <recommendedName>
        <fullName evidence="2">VTT domain-containing protein</fullName>
    </recommendedName>
</protein>
<feature type="transmembrane region" description="Helical" evidence="1">
    <location>
        <begin position="291"/>
        <end position="312"/>
    </location>
</feature>
<reference evidence="3" key="1">
    <citation type="submission" date="2018-01" db="EMBL/GenBank/DDBJ databases">
        <authorList>
            <person name="Mao J.F."/>
        </authorList>
    </citation>
    <scope>NUCLEOTIDE SEQUENCE</scope>
    <source>
        <strain evidence="3">Huo1</strain>
        <tissue evidence="3">Leaf</tissue>
    </source>
</reference>
<keyword evidence="4" id="KW-1185">Reference proteome</keyword>
<dbReference type="Pfam" id="PF09335">
    <property type="entry name" value="VTT_dom"/>
    <property type="match status" value="1"/>
</dbReference>